<dbReference type="EMBL" id="QZFU01000023">
    <property type="protein sequence ID" value="RJO73329.1"/>
    <property type="molecule type" value="Genomic_DNA"/>
</dbReference>
<keyword evidence="2" id="KW-1185">Reference proteome</keyword>
<comment type="caution">
    <text evidence="1">The sequence shown here is derived from an EMBL/GenBank/DDBJ whole genome shotgun (WGS) entry which is preliminary data.</text>
</comment>
<dbReference type="Proteomes" id="UP000266677">
    <property type="component" value="Unassembled WGS sequence"/>
</dbReference>
<gene>
    <name evidence="1" type="ORF">D5S18_18950</name>
</gene>
<sequence>MIGAVAADAEAMARFGELVRRVWARWPPTTTRSGRFRLYTAIMYWQVLGHIAAGRVPDPHYYQKAVAALTHAWTAPQAAPGLIDRLTEIITATTGEHR</sequence>
<evidence type="ECO:0000313" key="1">
    <source>
        <dbReference type="EMBL" id="RJO73329.1"/>
    </source>
</evidence>
<name>A0A3A4KFW3_9NOCA</name>
<proteinExistence type="predicted"/>
<dbReference type="AlphaFoldDB" id="A0A3A4KFW3"/>
<organism evidence="1 2">
    <name type="scientific">Nocardia panacis</name>
    <dbReference type="NCBI Taxonomy" id="2340916"/>
    <lineage>
        <taxon>Bacteria</taxon>
        <taxon>Bacillati</taxon>
        <taxon>Actinomycetota</taxon>
        <taxon>Actinomycetes</taxon>
        <taxon>Mycobacteriales</taxon>
        <taxon>Nocardiaceae</taxon>
        <taxon>Nocardia</taxon>
    </lineage>
</organism>
<reference evidence="1 2" key="1">
    <citation type="submission" date="2018-09" db="EMBL/GenBank/DDBJ databases">
        <title>YIM PH21274 draft genome.</title>
        <authorList>
            <person name="Miao C."/>
        </authorList>
    </citation>
    <scope>NUCLEOTIDE SEQUENCE [LARGE SCALE GENOMIC DNA]</scope>
    <source>
        <strain evidence="1 2">YIM PH 21724</strain>
    </source>
</reference>
<evidence type="ECO:0000313" key="2">
    <source>
        <dbReference type="Proteomes" id="UP000266677"/>
    </source>
</evidence>
<accession>A0A3A4KFW3</accession>
<protein>
    <submittedName>
        <fullName evidence="1">Uncharacterized protein</fullName>
    </submittedName>
</protein>